<feature type="non-terminal residue" evidence="1">
    <location>
        <position position="73"/>
    </location>
</feature>
<dbReference type="Gene3D" id="1.10.540.10">
    <property type="entry name" value="Acyl-CoA dehydrogenase/oxidase, N-terminal domain"/>
    <property type="match status" value="1"/>
</dbReference>
<accession>A0A382WJX0</accession>
<reference evidence="1" key="1">
    <citation type="submission" date="2018-05" db="EMBL/GenBank/DDBJ databases">
        <authorList>
            <person name="Lanie J.A."/>
            <person name="Ng W.-L."/>
            <person name="Kazmierczak K.M."/>
            <person name="Andrzejewski T.M."/>
            <person name="Davidsen T.M."/>
            <person name="Wayne K.J."/>
            <person name="Tettelin H."/>
            <person name="Glass J.I."/>
            <person name="Rusch D."/>
            <person name="Podicherti R."/>
            <person name="Tsui H.-C.T."/>
            <person name="Winkler M.E."/>
        </authorList>
    </citation>
    <scope>NUCLEOTIDE SEQUENCE</scope>
</reference>
<dbReference type="GO" id="GO:0050660">
    <property type="term" value="F:flavin adenine dinucleotide binding"/>
    <property type="evidence" value="ECO:0007669"/>
    <property type="project" value="InterPro"/>
</dbReference>
<name>A0A382WJX0_9ZZZZ</name>
<dbReference type="InterPro" id="IPR037069">
    <property type="entry name" value="AcylCoA_DH/ox_N_sf"/>
</dbReference>
<sequence length="73" mass="8731">MSESRLNNEQQEFQEFCRRWLIENRPEPTKTPLPQAAYEVVDEDHRIYLCDWQAKCYEAELIATDLPKEYGGH</sequence>
<dbReference type="GO" id="GO:0016627">
    <property type="term" value="F:oxidoreductase activity, acting on the CH-CH group of donors"/>
    <property type="evidence" value="ECO:0007669"/>
    <property type="project" value="InterPro"/>
</dbReference>
<dbReference type="AlphaFoldDB" id="A0A382WJX0"/>
<proteinExistence type="predicted"/>
<gene>
    <name evidence="1" type="ORF">METZ01_LOCUS412090</name>
</gene>
<organism evidence="1">
    <name type="scientific">marine metagenome</name>
    <dbReference type="NCBI Taxonomy" id="408172"/>
    <lineage>
        <taxon>unclassified sequences</taxon>
        <taxon>metagenomes</taxon>
        <taxon>ecological metagenomes</taxon>
    </lineage>
</organism>
<protein>
    <submittedName>
        <fullName evidence="1">Uncharacterized protein</fullName>
    </submittedName>
</protein>
<evidence type="ECO:0000313" key="1">
    <source>
        <dbReference type="EMBL" id="SVD59236.1"/>
    </source>
</evidence>
<dbReference type="EMBL" id="UINC01160532">
    <property type="protein sequence ID" value="SVD59236.1"/>
    <property type="molecule type" value="Genomic_DNA"/>
</dbReference>